<protein>
    <recommendedName>
        <fullName evidence="6">Vacuolar membrane protease</fullName>
    </recommendedName>
    <alternativeName>
        <fullName evidence="18">FXNA-related family protease 1</fullName>
    </alternativeName>
</protein>
<keyword evidence="14 20" id="KW-1133">Transmembrane helix</keyword>
<dbReference type="InterPro" id="IPR007484">
    <property type="entry name" value="Peptidase_M28"/>
</dbReference>
<dbReference type="GO" id="GO:0005789">
    <property type="term" value="C:endoplasmic reticulum membrane"/>
    <property type="evidence" value="ECO:0007669"/>
    <property type="project" value="UniProtKB-SubCell"/>
</dbReference>
<evidence type="ECO:0000256" key="1">
    <source>
        <dbReference type="ARBA" id="ARBA00001947"/>
    </source>
</evidence>
<feature type="transmembrane region" description="Helical" evidence="20">
    <location>
        <begin position="61"/>
        <end position="79"/>
    </location>
</feature>
<feature type="region of interest" description="Disordered" evidence="19">
    <location>
        <begin position="1"/>
        <end position="30"/>
    </location>
</feature>
<comment type="subcellular location">
    <subcellularLocation>
        <location evidence="4">Endoplasmic reticulum membrane</location>
        <topology evidence="4">Multi-pass membrane protein</topology>
    </subcellularLocation>
    <subcellularLocation>
        <location evidence="3">Vacuole membrane</location>
        <topology evidence="3">Multi-pass membrane protein</topology>
    </subcellularLocation>
</comment>
<sequence length="840" mass="92448">KVLFGGAMHRSRARDGAETEPVISRSRGSTEPAIISSDAMAVATNPISVPKGLKRSPKQAALNWAALLFVIINSSWLVYHFQFERLPRPLTAAQAGKRGFSELRAIEHVKALTKFGPHPVGSEALDHAVKYVLSEAQRIEAAAHWDVEVEVDYFHSKPGANSLKKGLFSGRTLAYSNLKHVVMRVTPKYTTDAENNAVLVSSHIDTVFSTEGAGDCSSCVAVMLELARGLSHWAHGFKHAVIFLFNTGEEEGLDGAHSFITQHPWTSTIRTVVDVEAMGIGGKSSLFQGGRDPWIVEAFAHVAKYPSAQIVSQDIFHSGAIKSATDFQVYKEVAGLSGLDFAYMDFSSVYHTKNDKLDLLKPGSLQHLGDNMLALLLEVLTSPHLPNLKAHNDEGHSEEQQIVYFDVVGKYMVMYSQKFANMLYNSIMLQSLLIWSASLVHGGIPAVICLSLACFSILITWILSLSFSALVALCLPHLCSSPFPYIANPRLLVGLFGAPALLGALFGHHMGYITLQNYLLQLELKKNGLSGEKDVSETQLDRIKWEAQRWLFKAGFVQWLLILALGMWFKAGSSFIAFIWLVSPTVAYGLMEATLSPMRPPKELKTSSFIVGHITPIVISAGILLRLMGTLVAILVRFDRNPGKTPEWFGSLIIAVLIAVIVCVVLVYLLPYAHCSGGLKWIIMGTSMLFLLTLSGVVLEIFPTFTKDIGRALNVVHVVETPSQGENHSQSESYISISSLTPGKLTKEMKYLNDENFICERGKPIDFVTYSVDYGCVSSVDISNGWSERDQPVIQVQSDNVVEGQRETVLFLDTKISIRWTMKINSVQIKGFKLEMAIAG</sequence>
<dbReference type="OMA" id="FKHAVIF"/>
<evidence type="ECO:0000256" key="17">
    <source>
        <dbReference type="ARBA" id="ARBA00023180"/>
    </source>
</evidence>
<evidence type="ECO:0000256" key="15">
    <source>
        <dbReference type="ARBA" id="ARBA00023049"/>
    </source>
</evidence>
<evidence type="ECO:0000256" key="12">
    <source>
        <dbReference type="ARBA" id="ARBA00022824"/>
    </source>
</evidence>
<evidence type="ECO:0000256" key="7">
    <source>
        <dbReference type="ARBA" id="ARBA00022554"/>
    </source>
</evidence>
<keyword evidence="10" id="KW-0479">Metal-binding</keyword>
<feature type="non-terminal residue" evidence="22">
    <location>
        <position position="1"/>
    </location>
</feature>
<comment type="similarity">
    <text evidence="5">Belongs to the peptidase M28 family.</text>
</comment>
<dbReference type="SUPFAM" id="SSF53187">
    <property type="entry name" value="Zn-dependent exopeptidases"/>
    <property type="match status" value="1"/>
</dbReference>
<keyword evidence="16 20" id="KW-0472">Membrane</keyword>
<evidence type="ECO:0000256" key="10">
    <source>
        <dbReference type="ARBA" id="ARBA00022723"/>
    </source>
</evidence>
<feature type="transmembrane region" description="Helical" evidence="20">
    <location>
        <begin position="422"/>
        <end position="440"/>
    </location>
</feature>
<dbReference type="GO" id="GO:0006508">
    <property type="term" value="P:proteolysis"/>
    <property type="evidence" value="ECO:0007669"/>
    <property type="project" value="UniProtKB-KW"/>
</dbReference>
<feature type="transmembrane region" description="Helical" evidence="20">
    <location>
        <begin position="607"/>
        <end position="636"/>
    </location>
</feature>
<proteinExistence type="inferred from homology"/>
<feature type="domain" description="Peptidase M28" evidence="21">
    <location>
        <begin position="188"/>
        <end position="375"/>
    </location>
</feature>
<dbReference type="PANTHER" id="PTHR12147">
    <property type="entry name" value="METALLOPEPTIDASE M28 FAMILY MEMBER"/>
    <property type="match status" value="1"/>
</dbReference>
<keyword evidence="15" id="KW-0482">Metalloprotease</keyword>
<evidence type="ECO:0000256" key="16">
    <source>
        <dbReference type="ARBA" id="ARBA00023136"/>
    </source>
</evidence>
<dbReference type="Proteomes" id="UP000824469">
    <property type="component" value="Unassembled WGS sequence"/>
</dbReference>
<evidence type="ECO:0000256" key="13">
    <source>
        <dbReference type="ARBA" id="ARBA00022833"/>
    </source>
</evidence>
<evidence type="ECO:0000256" key="3">
    <source>
        <dbReference type="ARBA" id="ARBA00004128"/>
    </source>
</evidence>
<dbReference type="GO" id="GO:0005774">
    <property type="term" value="C:vacuolar membrane"/>
    <property type="evidence" value="ECO:0007669"/>
    <property type="project" value="UniProtKB-SubCell"/>
</dbReference>
<evidence type="ECO:0000256" key="9">
    <source>
        <dbReference type="ARBA" id="ARBA00022692"/>
    </source>
</evidence>
<evidence type="ECO:0000313" key="22">
    <source>
        <dbReference type="EMBL" id="KAH9288162.1"/>
    </source>
</evidence>
<evidence type="ECO:0000256" key="4">
    <source>
        <dbReference type="ARBA" id="ARBA00004477"/>
    </source>
</evidence>
<dbReference type="CDD" id="cd03875">
    <property type="entry name" value="M28_Fxna_like"/>
    <property type="match status" value="1"/>
</dbReference>
<evidence type="ECO:0000259" key="21">
    <source>
        <dbReference type="Pfam" id="PF04389"/>
    </source>
</evidence>
<feature type="transmembrane region" description="Helical" evidence="20">
    <location>
        <begin position="681"/>
        <end position="702"/>
    </location>
</feature>
<evidence type="ECO:0000256" key="6">
    <source>
        <dbReference type="ARBA" id="ARBA00017435"/>
    </source>
</evidence>
<evidence type="ECO:0000256" key="8">
    <source>
        <dbReference type="ARBA" id="ARBA00022670"/>
    </source>
</evidence>
<comment type="function">
    <text evidence="2">May be involved in vacuolar sorting and osmoregulation.</text>
</comment>
<keyword evidence="17" id="KW-0325">Glycoprotein</keyword>
<dbReference type="GO" id="GO:0008235">
    <property type="term" value="F:metalloexopeptidase activity"/>
    <property type="evidence" value="ECO:0007669"/>
    <property type="project" value="InterPro"/>
</dbReference>
<keyword evidence="12" id="KW-0256">Endoplasmic reticulum</keyword>
<evidence type="ECO:0000256" key="14">
    <source>
        <dbReference type="ARBA" id="ARBA00022989"/>
    </source>
</evidence>
<dbReference type="Pfam" id="PF04389">
    <property type="entry name" value="Peptidase_M28"/>
    <property type="match status" value="1"/>
</dbReference>
<organism evidence="22 23">
    <name type="scientific">Taxus chinensis</name>
    <name type="common">Chinese yew</name>
    <name type="synonym">Taxus wallichiana var. chinensis</name>
    <dbReference type="NCBI Taxonomy" id="29808"/>
    <lineage>
        <taxon>Eukaryota</taxon>
        <taxon>Viridiplantae</taxon>
        <taxon>Streptophyta</taxon>
        <taxon>Embryophyta</taxon>
        <taxon>Tracheophyta</taxon>
        <taxon>Spermatophyta</taxon>
        <taxon>Pinopsida</taxon>
        <taxon>Pinidae</taxon>
        <taxon>Conifers II</taxon>
        <taxon>Cupressales</taxon>
        <taxon>Taxaceae</taxon>
        <taxon>Taxus</taxon>
    </lineage>
</organism>
<feature type="transmembrane region" description="Helical" evidence="20">
    <location>
        <begin position="447"/>
        <end position="471"/>
    </location>
</feature>
<evidence type="ECO:0000256" key="19">
    <source>
        <dbReference type="SAM" id="MobiDB-lite"/>
    </source>
</evidence>
<keyword evidence="11" id="KW-0378">Hydrolase</keyword>
<evidence type="ECO:0000256" key="18">
    <source>
        <dbReference type="ARBA" id="ARBA00031512"/>
    </source>
</evidence>
<comment type="cofactor">
    <cofactor evidence="1">
        <name>Zn(2+)</name>
        <dbReference type="ChEBI" id="CHEBI:29105"/>
    </cofactor>
</comment>
<dbReference type="FunFam" id="3.40.630.10:FF:000008">
    <property type="entry name" value="Endoplasmic reticulum metallopeptidase 1"/>
    <property type="match status" value="1"/>
</dbReference>
<keyword evidence="7" id="KW-0926">Vacuole</keyword>
<feature type="transmembrane region" description="Helical" evidence="20">
    <location>
        <begin position="491"/>
        <end position="515"/>
    </location>
</feature>
<feature type="non-terminal residue" evidence="22">
    <location>
        <position position="840"/>
    </location>
</feature>
<comment type="caution">
    <text evidence="22">The sequence shown here is derived from an EMBL/GenBank/DDBJ whole genome shotgun (WGS) entry which is preliminary data.</text>
</comment>
<dbReference type="InterPro" id="IPR048024">
    <property type="entry name" value="Fxna-like_M28_dom"/>
</dbReference>
<keyword evidence="13" id="KW-0862">Zinc</keyword>
<keyword evidence="8" id="KW-0645">Protease</keyword>
<feature type="transmembrane region" description="Helical" evidence="20">
    <location>
        <begin position="648"/>
        <end position="669"/>
    </location>
</feature>
<reference evidence="22 23" key="1">
    <citation type="journal article" date="2021" name="Nat. Plants">
        <title>The Taxus genome provides insights into paclitaxel biosynthesis.</title>
        <authorList>
            <person name="Xiong X."/>
            <person name="Gou J."/>
            <person name="Liao Q."/>
            <person name="Li Y."/>
            <person name="Zhou Q."/>
            <person name="Bi G."/>
            <person name="Li C."/>
            <person name="Du R."/>
            <person name="Wang X."/>
            <person name="Sun T."/>
            <person name="Guo L."/>
            <person name="Liang H."/>
            <person name="Lu P."/>
            <person name="Wu Y."/>
            <person name="Zhang Z."/>
            <person name="Ro D.K."/>
            <person name="Shang Y."/>
            <person name="Huang S."/>
            <person name="Yan J."/>
        </authorList>
    </citation>
    <scope>NUCLEOTIDE SEQUENCE [LARGE SCALE GENOMIC DNA]</scope>
    <source>
        <strain evidence="22">Ta-2019</strain>
    </source>
</reference>
<dbReference type="EMBL" id="JAHRHJ020003813">
    <property type="protein sequence ID" value="KAH9288162.1"/>
    <property type="molecule type" value="Genomic_DNA"/>
</dbReference>
<dbReference type="GO" id="GO:0046872">
    <property type="term" value="F:metal ion binding"/>
    <property type="evidence" value="ECO:0007669"/>
    <property type="project" value="UniProtKB-KW"/>
</dbReference>
<evidence type="ECO:0000313" key="23">
    <source>
        <dbReference type="Proteomes" id="UP000824469"/>
    </source>
</evidence>
<evidence type="ECO:0000256" key="20">
    <source>
        <dbReference type="SAM" id="Phobius"/>
    </source>
</evidence>
<name>A0AA38F4W7_TAXCH</name>
<gene>
    <name evidence="22" type="ORF">KI387_032279</name>
</gene>
<dbReference type="InterPro" id="IPR045175">
    <property type="entry name" value="M28_fam"/>
</dbReference>
<dbReference type="Gene3D" id="3.40.630.10">
    <property type="entry name" value="Zn peptidases"/>
    <property type="match status" value="1"/>
</dbReference>
<dbReference type="AlphaFoldDB" id="A0AA38F4W7"/>
<keyword evidence="23" id="KW-1185">Reference proteome</keyword>
<evidence type="ECO:0000256" key="11">
    <source>
        <dbReference type="ARBA" id="ARBA00022801"/>
    </source>
</evidence>
<evidence type="ECO:0000256" key="2">
    <source>
        <dbReference type="ARBA" id="ARBA00003273"/>
    </source>
</evidence>
<evidence type="ECO:0000256" key="5">
    <source>
        <dbReference type="ARBA" id="ARBA00010918"/>
    </source>
</evidence>
<keyword evidence="9 20" id="KW-0812">Transmembrane</keyword>
<accession>A0AA38F4W7</accession>
<dbReference type="PANTHER" id="PTHR12147:SF58">
    <property type="entry name" value="VACUOLAR MEMBRANE PROTEASE"/>
    <property type="match status" value="1"/>
</dbReference>